<feature type="coiled-coil region" evidence="4">
    <location>
        <begin position="634"/>
        <end position="690"/>
    </location>
</feature>
<name>A0AAU9XPU4_9CNID</name>
<dbReference type="InterPro" id="IPR043129">
    <property type="entry name" value="ATPase_NBD"/>
</dbReference>
<organism evidence="6 7">
    <name type="scientific">Pocillopora meandrina</name>
    <dbReference type="NCBI Taxonomy" id="46732"/>
    <lineage>
        <taxon>Eukaryota</taxon>
        <taxon>Metazoa</taxon>
        <taxon>Cnidaria</taxon>
        <taxon>Anthozoa</taxon>
        <taxon>Hexacorallia</taxon>
        <taxon>Scleractinia</taxon>
        <taxon>Astrocoeniina</taxon>
        <taxon>Pocilloporidae</taxon>
        <taxon>Pocillopora</taxon>
    </lineage>
</organism>
<dbReference type="Pfam" id="PF00012">
    <property type="entry name" value="HSP70"/>
    <property type="match status" value="1"/>
</dbReference>
<dbReference type="GO" id="GO:0005524">
    <property type="term" value="F:ATP binding"/>
    <property type="evidence" value="ECO:0007669"/>
    <property type="project" value="UniProtKB-KW"/>
</dbReference>
<dbReference type="AlphaFoldDB" id="A0AAU9XPU4"/>
<dbReference type="CDD" id="cd10229">
    <property type="entry name" value="ASKHA_NBD_HSP70_HSPA12"/>
    <property type="match status" value="1"/>
</dbReference>
<dbReference type="PANTHER" id="PTHR14187">
    <property type="entry name" value="ALPHA KINASE/ELONGATION FACTOR 2 KINASE"/>
    <property type="match status" value="1"/>
</dbReference>
<sequence>MASASGNGTRHANSYLATVGIDFGTTYSGFAFSFNKGEGGEAIFMNRDWVNEQGHRTSQTPTCLLLKPDLSFDSFGYSAMERYSGLKSAYEEKEYFFFQNFKMELHNEENIDLQATIPDARYKRVKAKTVFAYAIRFLRDEAINFIRQETKDQSFKVEDVLWVLTVPAIWSPKAKQFMREAAYEAGLVCRDHPEQLVIALEPEAAAIFCTERKMDAILSEKLDVSMDGLLSQLNAQYMVVDIGGGTLDVTVHEKQDDGTIKEIHKVTGGPYGGNKVNHQFEGLLDELFGAEKLFEYRKLFPIDWLHLKNDFEEKKRGLRSQQKKETRIRLPYSFVSTINEFLPHSLARYDEGEIQLQRNEYLCLGPSVMTKQFEPVLEAMKDHLDVLLSQPKLSKVRVMLLVGGFAESPILQQKIMEKFNSRCRVIVPRDAAKAVVQGAVMFGQLPDRISQRVMSTTYGCACCRDFIRGVHPNKKKLMADGVEKCRDLFACFVKEDEVVTLGQRIRQVFHPVYANQTEVPFGFYTSNNVDAQFVTEPGLTKIGNLVVHSPVTSSGRDREIEVSLYFEDEVLGYCAAGKQDRFYALWSDICRSTGIIMYRQTQPPHRIDVETLKYHFQRQQSEQTLFFVVFFSRLGASEKRLALKEEDCQRLKSEKEKMESQFKKEIKAIENQLNDNRQSHNAEKRHLEKRFTKELTARDRKLTEVQERHNAEKQQMVKRSTRELTKRDQKLAEVQERLKQEEASKEEWKEKTEFYLASFENVRDSFNMYLKKQAAEEQELRNRFTLSLSKKDEELRVLREQLRDKTVRLAISFEKRLKQDQRRVENTEESNTPSDIEKNFSDFFDGERLDACDEIEFVLGLSREIEENIHYPRLACLILETAYEQVKEARDAACDLFQNVTSQLIEEAPRMCQELCHARKFKESGASAQLPETFDLLTGRIDKGISMDVLDGMMLSLKETSHLGNLDCFQKDVRKIVWERWTNCMSEREESFLPRPSEDVLTQLGDYIKACIRLTWRMVTQVPPMQLEYGAVQFDKDLHKLARFQNRAELCRGADHLTGQIIACYLWPALLEAGGRTIFLGEVMCEPESYDYVMIPDLRYPELDS</sequence>
<evidence type="ECO:0000256" key="1">
    <source>
        <dbReference type="ARBA" id="ARBA00007381"/>
    </source>
</evidence>
<accession>A0AAU9XPU4</accession>
<comment type="similarity">
    <text evidence="1">Belongs to the heat shock protein 70 family.</text>
</comment>
<dbReference type="InterPro" id="IPR031981">
    <property type="entry name" value="MIEAP_C"/>
</dbReference>
<dbReference type="GO" id="GO:0140662">
    <property type="term" value="F:ATP-dependent protein folding chaperone"/>
    <property type="evidence" value="ECO:0007669"/>
    <property type="project" value="InterPro"/>
</dbReference>
<evidence type="ECO:0000259" key="5">
    <source>
        <dbReference type="Pfam" id="PF16026"/>
    </source>
</evidence>
<keyword evidence="3" id="KW-0067">ATP-binding</keyword>
<feature type="coiled-coil region" evidence="4">
    <location>
        <begin position="788"/>
        <end position="830"/>
    </location>
</feature>
<evidence type="ECO:0000256" key="4">
    <source>
        <dbReference type="SAM" id="Coils"/>
    </source>
</evidence>
<comment type="caution">
    <text evidence="6">The sequence shown here is derived from an EMBL/GenBank/DDBJ whole genome shotgun (WGS) entry which is preliminary data.</text>
</comment>
<feature type="domain" description="Mitochondria-eating protein C-terminal" evidence="5">
    <location>
        <begin position="995"/>
        <end position="1084"/>
    </location>
</feature>
<dbReference type="Proteomes" id="UP001159428">
    <property type="component" value="Unassembled WGS sequence"/>
</dbReference>
<dbReference type="EMBL" id="CALNXJ010000054">
    <property type="protein sequence ID" value="CAH3153919.1"/>
    <property type="molecule type" value="Genomic_DNA"/>
</dbReference>
<proteinExistence type="inferred from homology"/>
<reference evidence="6 7" key="1">
    <citation type="submission" date="2022-05" db="EMBL/GenBank/DDBJ databases">
        <authorList>
            <consortium name="Genoscope - CEA"/>
            <person name="William W."/>
        </authorList>
    </citation>
    <scope>NUCLEOTIDE SEQUENCE [LARGE SCALE GENOMIC DNA]</scope>
</reference>
<dbReference type="SUPFAM" id="SSF53067">
    <property type="entry name" value="Actin-like ATPase domain"/>
    <property type="match status" value="2"/>
</dbReference>
<dbReference type="Gene3D" id="3.30.420.40">
    <property type="match status" value="2"/>
</dbReference>
<evidence type="ECO:0000313" key="7">
    <source>
        <dbReference type="Proteomes" id="UP001159428"/>
    </source>
</evidence>
<evidence type="ECO:0000256" key="3">
    <source>
        <dbReference type="ARBA" id="ARBA00022840"/>
    </source>
</evidence>
<keyword evidence="2" id="KW-0547">Nucleotide-binding</keyword>
<gene>
    <name evidence="6" type="ORF">PMEA_00027335</name>
</gene>
<keyword evidence="4" id="KW-0175">Coiled coil</keyword>
<evidence type="ECO:0000256" key="2">
    <source>
        <dbReference type="ARBA" id="ARBA00022741"/>
    </source>
</evidence>
<evidence type="ECO:0000313" key="6">
    <source>
        <dbReference type="EMBL" id="CAH3153919.1"/>
    </source>
</evidence>
<keyword evidence="7" id="KW-1185">Reference proteome</keyword>
<dbReference type="Pfam" id="PF16026">
    <property type="entry name" value="MIEAP"/>
    <property type="match status" value="1"/>
</dbReference>
<feature type="coiled-coil region" evidence="4">
    <location>
        <begin position="724"/>
        <end position="751"/>
    </location>
</feature>
<protein>
    <recommendedName>
        <fullName evidence="5">Mitochondria-eating protein C-terminal domain-containing protein</fullName>
    </recommendedName>
</protein>
<dbReference type="InterPro" id="IPR013126">
    <property type="entry name" value="Hsp_70_fam"/>
</dbReference>
<dbReference type="PANTHER" id="PTHR14187:SF5">
    <property type="entry name" value="HEAT SHOCK 70 KDA PROTEIN 12A"/>
    <property type="match status" value="1"/>
</dbReference>